<evidence type="ECO:0000313" key="2">
    <source>
        <dbReference type="Proteomes" id="UP001519345"/>
    </source>
</evidence>
<dbReference type="GO" id="GO:0005840">
    <property type="term" value="C:ribosome"/>
    <property type="evidence" value="ECO:0007669"/>
    <property type="project" value="UniProtKB-KW"/>
</dbReference>
<protein>
    <submittedName>
        <fullName evidence="1">Ribosomal protein L19</fullName>
    </submittedName>
</protein>
<gene>
    <name evidence="1" type="ORF">J2Z83_000707</name>
</gene>
<evidence type="ECO:0000313" key="1">
    <source>
        <dbReference type="EMBL" id="MBP1968615.1"/>
    </source>
</evidence>
<accession>A0ABS4IDA1</accession>
<name>A0ABS4IDA1_9BACI</name>
<reference evidence="1 2" key="1">
    <citation type="submission" date="2021-03" db="EMBL/GenBank/DDBJ databases">
        <title>Genomic Encyclopedia of Type Strains, Phase IV (KMG-IV): sequencing the most valuable type-strain genomes for metagenomic binning, comparative biology and taxonomic classification.</title>
        <authorList>
            <person name="Goeker M."/>
        </authorList>
    </citation>
    <scope>NUCLEOTIDE SEQUENCE [LARGE SCALE GENOMIC DNA]</scope>
    <source>
        <strain evidence="1 2">DSM 25609</strain>
    </source>
</reference>
<dbReference type="EMBL" id="JAGGKX010000002">
    <property type="protein sequence ID" value="MBP1968615.1"/>
    <property type="molecule type" value="Genomic_DNA"/>
</dbReference>
<comment type="caution">
    <text evidence="1">The sequence shown here is derived from an EMBL/GenBank/DDBJ whole genome shotgun (WGS) entry which is preliminary data.</text>
</comment>
<keyword evidence="2" id="KW-1185">Reference proteome</keyword>
<keyword evidence="1" id="KW-0689">Ribosomal protein</keyword>
<organism evidence="1 2">
    <name type="scientific">Virgibacillus natechei</name>
    <dbReference type="NCBI Taxonomy" id="1216297"/>
    <lineage>
        <taxon>Bacteria</taxon>
        <taxon>Bacillati</taxon>
        <taxon>Bacillota</taxon>
        <taxon>Bacilli</taxon>
        <taxon>Bacillales</taxon>
        <taxon>Bacillaceae</taxon>
        <taxon>Virgibacillus</taxon>
    </lineage>
</organism>
<sequence length="45" mass="5168">MLRAVAEATGVETINSKYSPNIEKLFLFGEDETLRNHNLNYRLKA</sequence>
<dbReference type="Proteomes" id="UP001519345">
    <property type="component" value="Unassembled WGS sequence"/>
</dbReference>
<keyword evidence="1" id="KW-0687">Ribonucleoprotein</keyword>
<proteinExistence type="predicted"/>